<evidence type="ECO:0000313" key="3">
    <source>
        <dbReference type="Proteomes" id="UP000295684"/>
    </source>
</evidence>
<dbReference type="InterPro" id="IPR005331">
    <property type="entry name" value="Sulfotransferase"/>
</dbReference>
<dbReference type="InterPro" id="IPR027417">
    <property type="entry name" value="P-loop_NTPase"/>
</dbReference>
<dbReference type="PANTHER" id="PTHR32301:SF6">
    <property type="entry name" value="GOLVESIN-RELATED"/>
    <property type="match status" value="1"/>
</dbReference>
<dbReference type="GO" id="GO:0016020">
    <property type="term" value="C:membrane"/>
    <property type="evidence" value="ECO:0007669"/>
    <property type="project" value="InterPro"/>
</dbReference>
<evidence type="ECO:0000313" key="4">
    <source>
        <dbReference type="Proteomes" id="UP000622648"/>
    </source>
</evidence>
<reference evidence="2 3" key="3">
    <citation type="submission" date="2019-03" db="EMBL/GenBank/DDBJ databases">
        <title>Genomic Encyclopedia of Type Strains, Phase IV (KMG-IV): sequencing the most valuable type-strain genomes for metagenomic binning, comparative biology and taxonomic classification.</title>
        <authorList>
            <person name="Goeker M."/>
        </authorList>
    </citation>
    <scope>NUCLEOTIDE SEQUENCE [LARGE SCALE GENOMIC DNA]</scope>
    <source>
        <strain evidence="2 3">DSM 103236</strain>
    </source>
</reference>
<dbReference type="RefSeq" id="WP_132532797.1">
    <property type="nucleotide sequence ID" value="NZ_BMJO01000002.1"/>
</dbReference>
<name>A0A4V2RZC9_9SPHI</name>
<dbReference type="AlphaFoldDB" id="A0A4V2RZC9"/>
<dbReference type="OrthoDB" id="1407035at2"/>
<dbReference type="Proteomes" id="UP000295684">
    <property type="component" value="Unassembled WGS sequence"/>
</dbReference>
<gene>
    <name evidence="2" type="ORF">EV200_104262</name>
    <name evidence="1" type="ORF">GCM10011413_11540</name>
</gene>
<reference evidence="1" key="4">
    <citation type="submission" date="2024-05" db="EMBL/GenBank/DDBJ databases">
        <authorList>
            <person name="Sun Q."/>
            <person name="Zhou Y."/>
        </authorList>
    </citation>
    <scope>NUCLEOTIDE SEQUENCE</scope>
    <source>
        <strain evidence="1">CGMCC 1.15644</strain>
    </source>
</reference>
<proteinExistence type="predicted"/>
<keyword evidence="4" id="KW-1185">Reference proteome</keyword>
<accession>A0A4V2RZC9</accession>
<protein>
    <submittedName>
        <fullName evidence="2">Sulfotransferase family protein</fullName>
    </submittedName>
</protein>
<dbReference type="PANTHER" id="PTHR32301">
    <property type="entry name" value="COUNTIN RECEPTOR CNR3-RELATED"/>
    <property type="match status" value="1"/>
</dbReference>
<evidence type="ECO:0000313" key="1">
    <source>
        <dbReference type="EMBL" id="GGE47114.1"/>
    </source>
</evidence>
<dbReference type="InterPro" id="IPR053259">
    <property type="entry name" value="Golvesin-related_Golgi"/>
</dbReference>
<dbReference type="EMBL" id="SLWO01000004">
    <property type="protein sequence ID" value="TCO25225.1"/>
    <property type="molecule type" value="Genomic_DNA"/>
</dbReference>
<dbReference type="Pfam" id="PF03567">
    <property type="entry name" value="Sulfotransfer_2"/>
    <property type="match status" value="1"/>
</dbReference>
<dbReference type="EMBL" id="BMJO01000002">
    <property type="protein sequence ID" value="GGE47114.1"/>
    <property type="molecule type" value="Genomic_DNA"/>
</dbReference>
<dbReference type="SUPFAM" id="SSF52540">
    <property type="entry name" value="P-loop containing nucleoside triphosphate hydrolases"/>
    <property type="match status" value="1"/>
</dbReference>
<organism evidence="2 3">
    <name type="scientific">Pedobacter psychrotolerans</name>
    <dbReference type="NCBI Taxonomy" id="1843235"/>
    <lineage>
        <taxon>Bacteria</taxon>
        <taxon>Pseudomonadati</taxon>
        <taxon>Bacteroidota</taxon>
        <taxon>Sphingobacteriia</taxon>
        <taxon>Sphingobacteriales</taxon>
        <taxon>Sphingobacteriaceae</taxon>
        <taxon>Pedobacter</taxon>
    </lineage>
</organism>
<comment type="caution">
    <text evidence="2">The sequence shown here is derived from an EMBL/GenBank/DDBJ whole genome shotgun (WGS) entry which is preliminary data.</text>
</comment>
<reference evidence="4" key="2">
    <citation type="journal article" date="2019" name="Int. J. Syst. Evol. Microbiol.">
        <title>The Global Catalogue of Microorganisms (GCM) 10K type strain sequencing project: providing services to taxonomists for standard genome sequencing and annotation.</title>
        <authorList>
            <consortium name="The Broad Institute Genomics Platform"/>
            <consortium name="The Broad Institute Genome Sequencing Center for Infectious Disease"/>
            <person name="Wu L."/>
            <person name="Ma J."/>
        </authorList>
    </citation>
    <scope>NUCLEOTIDE SEQUENCE [LARGE SCALE GENOMIC DNA]</scope>
    <source>
        <strain evidence="4">CGMCC 1.15644</strain>
    </source>
</reference>
<keyword evidence="2" id="KW-0808">Transferase</keyword>
<sequence length="287" mass="33924">MFNSINQYPIIFTHVPRSGGTTLVSVMGRQYKKEDQFFFYVREKSGNTDEALAEFSKMPENRQMQMKLLQGHTSYGIHEYYKDYTYITLLRDPVERVISYYYYILKLPGHYLHNILMSNKMKLEGFADSGLSAELDNIQTRQISGIQLKSHEKCDRNMLETAKHNLITHYKIFGITERFDETLLLLQQQFGWNYPFYTALNTIENKPGRNQISARALALIEKANQYDIELYAFAVEQFNQIINNKGPAFQRDLEKFRKYNRIIEKISRPYTGNLGFTLWDFYIKLTR</sequence>
<reference evidence="1" key="1">
    <citation type="journal article" date="2014" name="Int. J. Syst. Evol. Microbiol.">
        <title>Complete genome of a new Firmicutes species belonging to the dominant human colonic microbiota ('Ruminococcus bicirculans') reveals two chromosomes and a selective capacity to utilize plant glucans.</title>
        <authorList>
            <consortium name="NISC Comparative Sequencing Program"/>
            <person name="Wegmann U."/>
            <person name="Louis P."/>
            <person name="Goesmann A."/>
            <person name="Henrissat B."/>
            <person name="Duncan S.H."/>
            <person name="Flint H.J."/>
        </authorList>
    </citation>
    <scope>NUCLEOTIDE SEQUENCE</scope>
    <source>
        <strain evidence="1">CGMCC 1.15644</strain>
    </source>
</reference>
<dbReference type="GO" id="GO:0008146">
    <property type="term" value="F:sulfotransferase activity"/>
    <property type="evidence" value="ECO:0007669"/>
    <property type="project" value="InterPro"/>
</dbReference>
<dbReference type="Proteomes" id="UP000622648">
    <property type="component" value="Unassembled WGS sequence"/>
</dbReference>
<dbReference type="Gene3D" id="3.40.50.300">
    <property type="entry name" value="P-loop containing nucleotide triphosphate hydrolases"/>
    <property type="match status" value="1"/>
</dbReference>
<evidence type="ECO:0000313" key="2">
    <source>
        <dbReference type="EMBL" id="TCO25225.1"/>
    </source>
</evidence>